<dbReference type="PANTHER" id="PTHR40396">
    <property type="entry name" value="ATPASE-LIKE PROTEIN"/>
    <property type="match status" value="1"/>
</dbReference>
<dbReference type="EMBL" id="SACP01000001">
    <property type="protein sequence ID" value="RVU21639.1"/>
    <property type="molecule type" value="Genomic_DNA"/>
</dbReference>
<dbReference type="Gene3D" id="3.40.50.300">
    <property type="entry name" value="P-loop containing nucleotide triphosphate hydrolases"/>
    <property type="match status" value="1"/>
</dbReference>
<dbReference type="OrthoDB" id="9809324at2"/>
<dbReference type="Proteomes" id="UP000286997">
    <property type="component" value="Unassembled WGS sequence"/>
</dbReference>
<reference evidence="2 3" key="1">
    <citation type="submission" date="2019-01" db="EMBL/GenBank/DDBJ databases">
        <authorList>
            <person name="Chen W.-M."/>
        </authorList>
    </citation>
    <scope>NUCLEOTIDE SEQUENCE [LARGE SCALE GENOMIC DNA]</scope>
    <source>
        <strain evidence="2 3">TER-1</strain>
    </source>
</reference>
<organism evidence="2 3">
    <name type="scientific">Methylobacterium oryzihabitans</name>
    <dbReference type="NCBI Taxonomy" id="2499852"/>
    <lineage>
        <taxon>Bacteria</taxon>
        <taxon>Pseudomonadati</taxon>
        <taxon>Pseudomonadota</taxon>
        <taxon>Alphaproteobacteria</taxon>
        <taxon>Hyphomicrobiales</taxon>
        <taxon>Methylobacteriaceae</taxon>
        <taxon>Methylobacterium</taxon>
    </lineage>
</organism>
<dbReference type="InterPro" id="IPR027417">
    <property type="entry name" value="P-loop_NTPase"/>
</dbReference>
<evidence type="ECO:0000313" key="3">
    <source>
        <dbReference type="Proteomes" id="UP000286997"/>
    </source>
</evidence>
<proteinExistence type="predicted"/>
<accession>A0A3S2VFA5</accession>
<name>A0A3S2VFA5_9HYPH</name>
<sequence length="403" mass="44942">MLYRVEIENFFSIREPQVIDLRVNRSAEDSSGRLAPLWRGSGEAAPKVVALFGANAAGKTNVLKALTFLVWFIRQSFKEAPGARLPVDRFNDPETLRAPTRFAVHFGGPEDISRSDQADAPQCGYVYEVSIGPGPTPSVLHEALHYRPSGTARRVALFERRGEGTVTAGKAFGLASYRPALSKILRPEVSVVSTLAYLNHPYSRLLWDAAGTIQGNIVFDRVEFNEHALIGFYADRPEFINKFNQTVGRIDLGIQSMEVSLGRQGPEAKFTHHGLAVPMPLQYQSHGTRQFLKLFPLLAETLDTGGIAIMDELDAAIHPMLLPEIVRWFHDPERNPHDAQLWMTCHAASLLEDLTKEEVLFCEKDARGQTHVYGLRDIQGVRRTDNFYKKYLGGMFGAVPQLG</sequence>
<gene>
    <name evidence="2" type="ORF">EOE48_00845</name>
</gene>
<dbReference type="RefSeq" id="WP_127726881.1">
    <property type="nucleotide sequence ID" value="NZ_SACP01000001.1"/>
</dbReference>
<protein>
    <submittedName>
        <fullName evidence="2">Abortive infection protein</fullName>
    </submittedName>
</protein>
<dbReference type="GO" id="GO:0005524">
    <property type="term" value="F:ATP binding"/>
    <property type="evidence" value="ECO:0007669"/>
    <property type="project" value="InterPro"/>
</dbReference>
<keyword evidence="3" id="KW-1185">Reference proteome</keyword>
<evidence type="ECO:0000259" key="1">
    <source>
        <dbReference type="Pfam" id="PF13304"/>
    </source>
</evidence>
<dbReference type="Pfam" id="PF13304">
    <property type="entry name" value="AAA_21"/>
    <property type="match status" value="1"/>
</dbReference>
<feature type="domain" description="ATPase AAA-type core" evidence="1">
    <location>
        <begin position="253"/>
        <end position="347"/>
    </location>
</feature>
<evidence type="ECO:0000313" key="2">
    <source>
        <dbReference type="EMBL" id="RVU21639.1"/>
    </source>
</evidence>
<dbReference type="AlphaFoldDB" id="A0A3S2VFA5"/>
<dbReference type="PANTHER" id="PTHR40396:SF1">
    <property type="entry name" value="ATPASE AAA-TYPE CORE DOMAIN-CONTAINING PROTEIN"/>
    <property type="match status" value="1"/>
</dbReference>
<dbReference type="GO" id="GO:0016887">
    <property type="term" value="F:ATP hydrolysis activity"/>
    <property type="evidence" value="ECO:0007669"/>
    <property type="project" value="InterPro"/>
</dbReference>
<dbReference type="SUPFAM" id="SSF52540">
    <property type="entry name" value="P-loop containing nucleoside triphosphate hydrolases"/>
    <property type="match status" value="1"/>
</dbReference>
<dbReference type="InterPro" id="IPR003959">
    <property type="entry name" value="ATPase_AAA_core"/>
</dbReference>
<comment type="caution">
    <text evidence="2">The sequence shown here is derived from an EMBL/GenBank/DDBJ whole genome shotgun (WGS) entry which is preliminary data.</text>
</comment>